<dbReference type="EMBL" id="VDCQ01000087">
    <property type="protein sequence ID" value="TNJ60029.1"/>
    <property type="molecule type" value="Genomic_DNA"/>
</dbReference>
<dbReference type="GO" id="GO:0019748">
    <property type="term" value="P:secondary metabolic process"/>
    <property type="evidence" value="ECO:0007669"/>
    <property type="project" value="InterPro"/>
</dbReference>
<dbReference type="GO" id="GO:0016773">
    <property type="term" value="F:phosphotransferase activity, alcohol group as acceptor"/>
    <property type="evidence" value="ECO:0007669"/>
    <property type="project" value="InterPro"/>
</dbReference>
<dbReference type="Proteomes" id="UP000307943">
    <property type="component" value="Unassembled WGS sequence"/>
</dbReference>
<dbReference type="InterPro" id="IPR011009">
    <property type="entry name" value="Kinase-like_dom_sf"/>
</dbReference>
<dbReference type="Pfam" id="PF04655">
    <property type="entry name" value="APH_6_hur"/>
    <property type="match status" value="1"/>
</dbReference>
<dbReference type="Gene3D" id="3.90.1200.10">
    <property type="match status" value="1"/>
</dbReference>
<evidence type="ECO:0000313" key="1">
    <source>
        <dbReference type="EMBL" id="TNJ60029.1"/>
    </source>
</evidence>
<sequence length="309" mass="35844">MEHGKYYCFKRDETENIINRFGEEFYEKVLRDIVTYTERWKLYDFELVHSYSANCVFKCCSKLYGNTVLKIGKPCREAVTEHNTLCEYNGRRFCKVYNADIQNGVILEEGIQPGDSLLHGNPREERIFIFYSLFNGLHIAPGRIAQYPTYIEWIEKSVDYLSKREDCKELYKHIERAKEICLSVSALYPRKMLLHGDLHHGNIILNQSGEYTLIDPKGVIGDPIFDMSRFLLNEFSDTLSPEKFQEIEEVVCDLANKLDIPSKILKLCLYVETAIWVCDDLEKGSSLEECAFLIDNVIHAEALIHHVSS</sequence>
<dbReference type="AlphaFoldDB" id="A0A5C4SXF0"/>
<gene>
    <name evidence="1" type="ORF">FE784_36465</name>
</gene>
<organism evidence="1 2">
    <name type="scientific">Paenibacillus hemerocallicola</name>
    <dbReference type="NCBI Taxonomy" id="1172614"/>
    <lineage>
        <taxon>Bacteria</taxon>
        <taxon>Bacillati</taxon>
        <taxon>Bacillota</taxon>
        <taxon>Bacilli</taxon>
        <taxon>Bacillales</taxon>
        <taxon>Paenibacillaceae</taxon>
        <taxon>Paenibacillus</taxon>
    </lineage>
</organism>
<comment type="caution">
    <text evidence="1">The sequence shown here is derived from an EMBL/GenBank/DDBJ whole genome shotgun (WGS) entry which is preliminary data.</text>
</comment>
<evidence type="ECO:0000313" key="2">
    <source>
        <dbReference type="Proteomes" id="UP000307943"/>
    </source>
</evidence>
<dbReference type="InterPro" id="IPR006748">
    <property type="entry name" value="NH2Glyco/OHUrea_AB-resist_kin"/>
</dbReference>
<keyword evidence="2" id="KW-1185">Reference proteome</keyword>
<dbReference type="OrthoDB" id="179394at2"/>
<name>A0A5C4SXF0_9BACL</name>
<dbReference type="SUPFAM" id="SSF56112">
    <property type="entry name" value="Protein kinase-like (PK-like)"/>
    <property type="match status" value="1"/>
</dbReference>
<reference evidence="1 2" key="1">
    <citation type="submission" date="2019-05" db="EMBL/GenBank/DDBJ databases">
        <title>We sequenced the genome of Paenibacillus hemerocallicola KCTC 33185 for further insight into its adaptation and study the phylogeny of Paenibacillus.</title>
        <authorList>
            <person name="Narsing Rao M.P."/>
        </authorList>
    </citation>
    <scope>NUCLEOTIDE SEQUENCE [LARGE SCALE GENOMIC DNA]</scope>
    <source>
        <strain evidence="1 2">KCTC 33185</strain>
    </source>
</reference>
<proteinExistence type="predicted"/>
<accession>A0A5C4SXF0</accession>
<protein>
    <submittedName>
        <fullName evidence="1">Aminoglycoside resistance protein</fullName>
    </submittedName>
</protein>